<dbReference type="Pfam" id="PF07878">
    <property type="entry name" value="RHH_5"/>
    <property type="match status" value="1"/>
</dbReference>
<dbReference type="Gene3D" id="1.10.486.10">
    <property type="entry name" value="PCRA, domain 4"/>
    <property type="match status" value="1"/>
</dbReference>
<dbReference type="InterPro" id="IPR010985">
    <property type="entry name" value="Ribbon_hlx_hlx"/>
</dbReference>
<dbReference type="STRING" id="360411.AC812_04490"/>
<comment type="caution">
    <text evidence="2">The sequence shown here is derived from an EMBL/GenBank/DDBJ whole genome shotgun (WGS) entry which is preliminary data.</text>
</comment>
<dbReference type="AlphaFoldDB" id="A0A0P6X5Q7"/>
<feature type="domain" description="CopG-like ribbon-helix-helix" evidence="1">
    <location>
        <begin position="3"/>
        <end position="42"/>
    </location>
</feature>
<reference evidence="2 3" key="1">
    <citation type="submission" date="2015-07" db="EMBL/GenBank/DDBJ databases">
        <title>Draft genome of Bellilinea caldifistulae DSM 17877.</title>
        <authorList>
            <person name="Hemp J."/>
            <person name="Ward L.M."/>
            <person name="Pace L.A."/>
            <person name="Fischer W.W."/>
        </authorList>
    </citation>
    <scope>NUCLEOTIDE SEQUENCE [LARGE SCALE GENOMIC DNA]</scope>
    <source>
        <strain evidence="2 3">GOMI-1</strain>
    </source>
</reference>
<sequence>MLVRTQVLFDEDTLRKLKAAAEEQGRSVSDLVRQLVESGLEHQRQQELQQFEALLGKLRQIREENAAKYGEVETDLLEKVREERSRELGELLWG</sequence>
<organism evidence="2 3">
    <name type="scientific">Bellilinea caldifistulae</name>
    <dbReference type="NCBI Taxonomy" id="360411"/>
    <lineage>
        <taxon>Bacteria</taxon>
        <taxon>Bacillati</taxon>
        <taxon>Chloroflexota</taxon>
        <taxon>Anaerolineae</taxon>
        <taxon>Anaerolineales</taxon>
        <taxon>Anaerolineaceae</taxon>
        <taxon>Bellilinea</taxon>
    </lineage>
</organism>
<gene>
    <name evidence="2" type="ORF">AC812_04490</name>
</gene>
<proteinExistence type="predicted"/>
<dbReference type="CDD" id="cd21631">
    <property type="entry name" value="RHH_CopG_NikR-like"/>
    <property type="match status" value="1"/>
</dbReference>
<protein>
    <recommendedName>
        <fullName evidence="1">CopG-like ribbon-helix-helix domain-containing protein</fullName>
    </recommendedName>
</protein>
<name>A0A0P6X5Q7_9CHLR</name>
<evidence type="ECO:0000313" key="2">
    <source>
        <dbReference type="EMBL" id="KPL77216.1"/>
    </source>
</evidence>
<dbReference type="InterPro" id="IPR012869">
    <property type="entry name" value="RHH_5"/>
</dbReference>
<evidence type="ECO:0000259" key="1">
    <source>
        <dbReference type="Pfam" id="PF07878"/>
    </source>
</evidence>
<keyword evidence="3" id="KW-1185">Reference proteome</keyword>
<dbReference type="GO" id="GO:0006355">
    <property type="term" value="P:regulation of DNA-templated transcription"/>
    <property type="evidence" value="ECO:0007669"/>
    <property type="project" value="InterPro"/>
</dbReference>
<dbReference type="OrthoDB" id="4565752at2"/>
<dbReference type="EMBL" id="LGHJ01000010">
    <property type="protein sequence ID" value="KPL77216.1"/>
    <property type="molecule type" value="Genomic_DNA"/>
</dbReference>
<accession>A0A0P6X5Q7</accession>
<evidence type="ECO:0000313" key="3">
    <source>
        <dbReference type="Proteomes" id="UP000050514"/>
    </source>
</evidence>
<dbReference type="RefSeq" id="WP_061914864.1">
    <property type="nucleotide sequence ID" value="NZ_DF967971.1"/>
</dbReference>
<dbReference type="Proteomes" id="UP000050514">
    <property type="component" value="Unassembled WGS sequence"/>
</dbReference>
<dbReference type="SUPFAM" id="SSF47598">
    <property type="entry name" value="Ribbon-helix-helix"/>
    <property type="match status" value="1"/>
</dbReference>